<dbReference type="InterPro" id="IPR010987">
    <property type="entry name" value="Glutathione-S-Trfase_C-like"/>
</dbReference>
<feature type="domain" description="GST C-terminal" evidence="4">
    <location>
        <begin position="95"/>
        <end position="223"/>
    </location>
</feature>
<gene>
    <name evidence="5" type="ORF">PFICI_15065</name>
</gene>
<dbReference type="AlphaFoldDB" id="W3WGR8"/>
<dbReference type="Pfam" id="PF00043">
    <property type="entry name" value="GST_C"/>
    <property type="match status" value="1"/>
</dbReference>
<dbReference type="CDD" id="cd03044">
    <property type="entry name" value="GST_N_EF1Bgamma"/>
    <property type="match status" value="1"/>
</dbReference>
<dbReference type="Pfam" id="PF02798">
    <property type="entry name" value="GST_N"/>
    <property type="match status" value="1"/>
</dbReference>
<dbReference type="Proteomes" id="UP000030651">
    <property type="component" value="Unassembled WGS sequence"/>
</dbReference>
<dbReference type="PROSITE" id="PS50405">
    <property type="entry name" value="GST_CTER"/>
    <property type="match status" value="1"/>
</dbReference>
<dbReference type="HOGENOM" id="CLU_011226_3_2_1"/>
<dbReference type="GO" id="GO:0005634">
    <property type="term" value="C:nucleus"/>
    <property type="evidence" value="ECO:0007669"/>
    <property type="project" value="TreeGrafter"/>
</dbReference>
<dbReference type="InterPro" id="IPR036249">
    <property type="entry name" value="Thioredoxin-like_sf"/>
</dbReference>
<dbReference type="PROSITE" id="PS50404">
    <property type="entry name" value="GST_NTER"/>
    <property type="match status" value="1"/>
</dbReference>
<dbReference type="eggNOG" id="KOG0867">
    <property type="taxonomic scope" value="Eukaryota"/>
</dbReference>
<sequence length="225" mass="24721">MAPFGKIYSYPGNWRVQRASTLAQVAAALNGLDVPLADDFAMGKTNRTPEFLAKFPLGKVPALECADGFCVAEAAAICSYLAGSGPAAQQLLGADVQTQARITEWSFFSENELAANIMPPAVMCFLKLVPYDEKRYEMHVANLTRALKKIEVSVQGGKKYLVGSQLTLADIMVAGPLFASMAFLYDSEMKKELPETTRYLQSLSELEEFKSVFGELKSIETRIRQ</sequence>
<dbReference type="InterPro" id="IPR050802">
    <property type="entry name" value="EF-GSTs"/>
</dbReference>
<dbReference type="Gene3D" id="3.40.30.10">
    <property type="entry name" value="Glutaredoxin"/>
    <property type="match status" value="1"/>
</dbReference>
<dbReference type="InterPro" id="IPR040079">
    <property type="entry name" value="Glutathione_S-Trfase"/>
</dbReference>
<accession>W3WGR8</accession>
<dbReference type="InParanoid" id="W3WGR8"/>
<dbReference type="SUPFAM" id="SSF47616">
    <property type="entry name" value="GST C-terminal domain-like"/>
    <property type="match status" value="1"/>
</dbReference>
<dbReference type="EMBL" id="KI912123">
    <property type="protein sequence ID" value="ETS73120.1"/>
    <property type="molecule type" value="Genomic_DNA"/>
</dbReference>
<evidence type="ECO:0000313" key="6">
    <source>
        <dbReference type="Proteomes" id="UP000030651"/>
    </source>
</evidence>
<name>W3WGR8_PESFW</name>
<dbReference type="SUPFAM" id="SSF52833">
    <property type="entry name" value="Thioredoxin-like"/>
    <property type="match status" value="1"/>
</dbReference>
<dbReference type="RefSeq" id="XP_007841837.1">
    <property type="nucleotide sequence ID" value="XM_007843646.1"/>
</dbReference>
<proteinExistence type="inferred from homology"/>
<evidence type="ECO:0000256" key="2">
    <source>
        <dbReference type="RuleBase" id="RU003494"/>
    </source>
</evidence>
<comment type="similarity">
    <text evidence="1 2">Belongs to the GST superfamily.</text>
</comment>
<evidence type="ECO:0000256" key="1">
    <source>
        <dbReference type="ARBA" id="ARBA00007409"/>
    </source>
</evidence>
<evidence type="ECO:0000259" key="3">
    <source>
        <dbReference type="PROSITE" id="PS50404"/>
    </source>
</evidence>
<protein>
    <recommendedName>
        <fullName evidence="7">Glutathione S-transferase</fullName>
    </recommendedName>
</protein>
<dbReference type="PANTHER" id="PTHR43986">
    <property type="entry name" value="ELONGATION FACTOR 1-GAMMA"/>
    <property type="match status" value="1"/>
</dbReference>
<dbReference type="SFLD" id="SFLDS00019">
    <property type="entry name" value="Glutathione_Transferase_(cytos"/>
    <property type="match status" value="1"/>
</dbReference>
<dbReference type="GeneID" id="19280078"/>
<feature type="domain" description="GST N-terminal" evidence="3">
    <location>
        <begin position="3"/>
        <end position="89"/>
    </location>
</feature>
<dbReference type="InterPro" id="IPR036282">
    <property type="entry name" value="Glutathione-S-Trfase_C_sf"/>
</dbReference>
<dbReference type="KEGG" id="pfy:PFICI_15065"/>
<dbReference type="STRING" id="1229662.W3WGR8"/>
<keyword evidence="6" id="KW-1185">Reference proteome</keyword>
<reference evidence="6" key="1">
    <citation type="journal article" date="2015" name="BMC Genomics">
        <title>Genomic and transcriptomic analysis of the endophytic fungus Pestalotiopsis fici reveals its lifestyle and high potential for synthesis of natural products.</title>
        <authorList>
            <person name="Wang X."/>
            <person name="Zhang X."/>
            <person name="Liu L."/>
            <person name="Xiang M."/>
            <person name="Wang W."/>
            <person name="Sun X."/>
            <person name="Che Y."/>
            <person name="Guo L."/>
            <person name="Liu G."/>
            <person name="Guo L."/>
            <person name="Wang C."/>
            <person name="Yin W.B."/>
            <person name="Stadler M."/>
            <person name="Zhang X."/>
            <person name="Liu X."/>
        </authorList>
    </citation>
    <scope>NUCLEOTIDE SEQUENCE [LARGE SCALE GENOMIC DNA]</scope>
    <source>
        <strain evidence="6">W106-1 / CGMCC3.15140</strain>
    </source>
</reference>
<dbReference type="InterPro" id="IPR004045">
    <property type="entry name" value="Glutathione_S-Trfase_N"/>
</dbReference>
<dbReference type="GO" id="GO:0005737">
    <property type="term" value="C:cytoplasm"/>
    <property type="evidence" value="ECO:0007669"/>
    <property type="project" value="TreeGrafter"/>
</dbReference>
<dbReference type="OMA" id="WICYAQG"/>
<dbReference type="PANTHER" id="PTHR43986:SF10">
    <property type="entry name" value="ELONGATION FACTOR EEF-1B GAMMA SUBUNIT, PUTATIVE (AFU_ORTHOLOGUE AFUA_1G17120)-RELATED"/>
    <property type="match status" value="1"/>
</dbReference>
<dbReference type="OrthoDB" id="249703at2759"/>
<dbReference type="InterPro" id="IPR004046">
    <property type="entry name" value="GST_C"/>
</dbReference>
<organism evidence="5 6">
    <name type="scientific">Pestalotiopsis fici (strain W106-1 / CGMCC3.15140)</name>
    <dbReference type="NCBI Taxonomy" id="1229662"/>
    <lineage>
        <taxon>Eukaryota</taxon>
        <taxon>Fungi</taxon>
        <taxon>Dikarya</taxon>
        <taxon>Ascomycota</taxon>
        <taxon>Pezizomycotina</taxon>
        <taxon>Sordariomycetes</taxon>
        <taxon>Xylariomycetidae</taxon>
        <taxon>Amphisphaeriales</taxon>
        <taxon>Sporocadaceae</taxon>
        <taxon>Pestalotiopsis</taxon>
    </lineage>
</organism>
<dbReference type="Gene3D" id="1.20.1050.10">
    <property type="match status" value="1"/>
</dbReference>
<evidence type="ECO:0000313" key="5">
    <source>
        <dbReference type="EMBL" id="ETS73120.1"/>
    </source>
</evidence>
<dbReference type="SFLD" id="SFLDG00358">
    <property type="entry name" value="Main_(cytGST)"/>
    <property type="match status" value="1"/>
</dbReference>
<dbReference type="GO" id="GO:0006414">
    <property type="term" value="P:translational elongation"/>
    <property type="evidence" value="ECO:0007669"/>
    <property type="project" value="TreeGrafter"/>
</dbReference>
<evidence type="ECO:0008006" key="7">
    <source>
        <dbReference type="Google" id="ProtNLM"/>
    </source>
</evidence>
<evidence type="ECO:0000259" key="4">
    <source>
        <dbReference type="PROSITE" id="PS50405"/>
    </source>
</evidence>
<dbReference type="FunFam" id="3.40.30.10:FF:000142">
    <property type="entry name" value="Elongation factor 1 gamma"/>
    <property type="match status" value="1"/>
</dbReference>